<accession>A0ABV6NVY3</accession>
<dbReference type="Gene3D" id="3.90.25.10">
    <property type="entry name" value="UDP-galactose 4-epimerase, domain 1"/>
    <property type="match status" value="1"/>
</dbReference>
<dbReference type="Pfam" id="PF13460">
    <property type="entry name" value="NAD_binding_10"/>
    <property type="match status" value="1"/>
</dbReference>
<keyword evidence="3" id="KW-1185">Reference proteome</keyword>
<evidence type="ECO:0000313" key="3">
    <source>
        <dbReference type="Proteomes" id="UP001589894"/>
    </source>
</evidence>
<dbReference type="InterPro" id="IPR036291">
    <property type="entry name" value="NAD(P)-bd_dom_sf"/>
</dbReference>
<gene>
    <name evidence="2" type="ORF">ACFFHU_10635</name>
</gene>
<proteinExistence type="predicted"/>
<dbReference type="RefSeq" id="WP_377337725.1">
    <property type="nucleotide sequence ID" value="NZ_JBHLUE010000007.1"/>
</dbReference>
<feature type="domain" description="NAD(P)-binding" evidence="1">
    <location>
        <begin position="8"/>
        <end position="189"/>
    </location>
</feature>
<comment type="caution">
    <text evidence="2">The sequence shown here is derived from an EMBL/GenBank/DDBJ whole genome shotgun (WGS) entry which is preliminary data.</text>
</comment>
<evidence type="ECO:0000259" key="1">
    <source>
        <dbReference type="Pfam" id="PF13460"/>
    </source>
</evidence>
<dbReference type="SUPFAM" id="SSF51735">
    <property type="entry name" value="NAD(P)-binding Rossmann-fold domains"/>
    <property type="match status" value="1"/>
</dbReference>
<dbReference type="PANTHER" id="PTHR43162">
    <property type="match status" value="1"/>
</dbReference>
<dbReference type="PANTHER" id="PTHR43162:SF1">
    <property type="entry name" value="PRESTALK A DIFFERENTIATION PROTEIN A"/>
    <property type="match status" value="1"/>
</dbReference>
<reference evidence="2 3" key="1">
    <citation type="submission" date="2024-09" db="EMBL/GenBank/DDBJ databases">
        <authorList>
            <person name="Sun Q."/>
            <person name="Mori K."/>
        </authorList>
    </citation>
    <scope>NUCLEOTIDE SEQUENCE [LARGE SCALE GENOMIC DNA]</scope>
    <source>
        <strain evidence="2 3">TBRC 2205</strain>
    </source>
</reference>
<dbReference type="EMBL" id="JBHLUE010000007">
    <property type="protein sequence ID" value="MFC0564589.1"/>
    <property type="molecule type" value="Genomic_DNA"/>
</dbReference>
<sequence>MIVITTPTGQIGRQVLDRLVDGPEPLRVIAREPARLPPRVRERAEVVPSSHEDAEVVTAALAGADSLFWVVPPDPGATSIPGHVLRYARSLCAALDVHSPRIVGVSSLGRGVARNAGQISAIFAMDALIESAGVDYRALCMPGFMDNMLRQVASIRDRGVFFQPGSADRPTPTVATRDIAATAAELLRDDSWTGQQSVPLLGPEDLTWDDTARIMSEALDRPIRVQRVPAEAYRASLVEHGMTAAWAEGIVRMTAAVDGGGYAAETRDPHYPTPTTFRQWCAEVLRPAVRA</sequence>
<dbReference type="Gene3D" id="3.40.50.720">
    <property type="entry name" value="NAD(P)-binding Rossmann-like Domain"/>
    <property type="match status" value="1"/>
</dbReference>
<dbReference type="Proteomes" id="UP001589894">
    <property type="component" value="Unassembled WGS sequence"/>
</dbReference>
<name>A0ABV6NVY3_9ACTN</name>
<dbReference type="InterPro" id="IPR016040">
    <property type="entry name" value="NAD(P)-bd_dom"/>
</dbReference>
<organism evidence="2 3">
    <name type="scientific">Plantactinospora siamensis</name>
    <dbReference type="NCBI Taxonomy" id="555372"/>
    <lineage>
        <taxon>Bacteria</taxon>
        <taxon>Bacillati</taxon>
        <taxon>Actinomycetota</taxon>
        <taxon>Actinomycetes</taxon>
        <taxon>Micromonosporales</taxon>
        <taxon>Micromonosporaceae</taxon>
        <taxon>Plantactinospora</taxon>
    </lineage>
</organism>
<dbReference type="InterPro" id="IPR051604">
    <property type="entry name" value="Ergot_Alk_Oxidoreductase"/>
</dbReference>
<evidence type="ECO:0000313" key="2">
    <source>
        <dbReference type="EMBL" id="MFC0564589.1"/>
    </source>
</evidence>
<protein>
    <submittedName>
        <fullName evidence="2">NAD(P)H-binding protein</fullName>
    </submittedName>
</protein>